<feature type="transmembrane region" description="Helical" evidence="5">
    <location>
        <begin position="20"/>
        <end position="39"/>
    </location>
</feature>
<gene>
    <name evidence="6" type="ORF">MCOR_42583</name>
</gene>
<dbReference type="InterPro" id="IPR049680">
    <property type="entry name" value="FLVCR1-2_SLC49-like"/>
</dbReference>
<dbReference type="AlphaFoldDB" id="A0A6J8DNF9"/>
<dbReference type="GO" id="GO:0016020">
    <property type="term" value="C:membrane"/>
    <property type="evidence" value="ECO:0007669"/>
    <property type="project" value="UniProtKB-SubCell"/>
</dbReference>
<dbReference type="InterPro" id="IPR011701">
    <property type="entry name" value="MFS"/>
</dbReference>
<dbReference type="Proteomes" id="UP000507470">
    <property type="component" value="Unassembled WGS sequence"/>
</dbReference>
<feature type="transmembrane region" description="Helical" evidence="5">
    <location>
        <begin position="299"/>
        <end position="316"/>
    </location>
</feature>
<dbReference type="GO" id="GO:0022857">
    <property type="term" value="F:transmembrane transporter activity"/>
    <property type="evidence" value="ECO:0007669"/>
    <property type="project" value="InterPro"/>
</dbReference>
<evidence type="ECO:0000313" key="7">
    <source>
        <dbReference type="Proteomes" id="UP000507470"/>
    </source>
</evidence>
<feature type="transmembrane region" description="Helical" evidence="5">
    <location>
        <begin position="259"/>
        <end position="279"/>
    </location>
</feature>
<dbReference type="Gene3D" id="1.20.1250.20">
    <property type="entry name" value="MFS general substrate transporter like domains"/>
    <property type="match status" value="1"/>
</dbReference>
<feature type="transmembrane region" description="Helical" evidence="5">
    <location>
        <begin position="148"/>
        <end position="167"/>
    </location>
</feature>
<proteinExistence type="predicted"/>
<evidence type="ECO:0000313" key="6">
    <source>
        <dbReference type="EMBL" id="CAC5409277.1"/>
    </source>
</evidence>
<evidence type="ECO:0000256" key="4">
    <source>
        <dbReference type="ARBA" id="ARBA00023136"/>
    </source>
</evidence>
<dbReference type="EMBL" id="CACVKT020007641">
    <property type="protein sequence ID" value="CAC5409277.1"/>
    <property type="molecule type" value="Genomic_DNA"/>
</dbReference>
<feature type="transmembrane region" description="Helical" evidence="5">
    <location>
        <begin position="59"/>
        <end position="79"/>
    </location>
</feature>
<sequence>MDVQLIHDCTKPKLYQSRWYVLSCLSLLSCIQNVIWVGYGPVAQSAKAVFQWSDSMVDMLVNFGNISCIICILPASWILDLKGLRTSMMLATFLIALGSGLRCLSSVPSTATWLISVGQTVNGVSGSVAFAGPSLLSETWFPPNERATATAISLLFTSVGGAVAFIIGPQVVSEPRYINCTRNISICNSTNSTLLSNLATLQEEIMMLNYIEFGVAALLMITVFIYFPNAPPTPPSESAGMKRTYFKEGTKTLFKMLKFWHIALMFAIPSGVYGSWGSVLDVNLKPFGISQKEAGWLDFYGSIGGTIFGILLSRYSKLKEVT</sequence>
<keyword evidence="3 5" id="KW-1133">Transmembrane helix</keyword>
<protein>
    <submittedName>
        <fullName evidence="6">DIRC2</fullName>
    </submittedName>
</protein>
<dbReference type="SUPFAM" id="SSF103473">
    <property type="entry name" value="MFS general substrate transporter"/>
    <property type="match status" value="1"/>
</dbReference>
<name>A0A6J8DNF9_MYTCO</name>
<keyword evidence="7" id="KW-1185">Reference proteome</keyword>
<evidence type="ECO:0000256" key="5">
    <source>
        <dbReference type="SAM" id="Phobius"/>
    </source>
</evidence>
<dbReference type="PANTHER" id="PTHR10924">
    <property type="entry name" value="MAJOR FACILITATOR SUPERFAMILY PROTEIN-RELATED"/>
    <property type="match status" value="1"/>
</dbReference>
<evidence type="ECO:0000256" key="2">
    <source>
        <dbReference type="ARBA" id="ARBA00022692"/>
    </source>
</evidence>
<feature type="transmembrane region" description="Helical" evidence="5">
    <location>
        <begin position="207"/>
        <end position="227"/>
    </location>
</feature>
<dbReference type="Pfam" id="PF07690">
    <property type="entry name" value="MFS_1"/>
    <property type="match status" value="1"/>
</dbReference>
<accession>A0A6J8DNF9</accession>
<evidence type="ECO:0000256" key="1">
    <source>
        <dbReference type="ARBA" id="ARBA00004141"/>
    </source>
</evidence>
<keyword evidence="4 5" id="KW-0472">Membrane</keyword>
<dbReference type="PANTHER" id="PTHR10924:SF27">
    <property type="entry name" value="SOLUTE CARRIER FAMILY 49 MEMBER 4"/>
    <property type="match status" value="1"/>
</dbReference>
<dbReference type="InterPro" id="IPR036259">
    <property type="entry name" value="MFS_trans_sf"/>
</dbReference>
<dbReference type="OrthoDB" id="422206at2759"/>
<evidence type="ECO:0000256" key="3">
    <source>
        <dbReference type="ARBA" id="ARBA00022989"/>
    </source>
</evidence>
<reference evidence="6 7" key="1">
    <citation type="submission" date="2020-06" db="EMBL/GenBank/DDBJ databases">
        <authorList>
            <person name="Li R."/>
            <person name="Bekaert M."/>
        </authorList>
    </citation>
    <scope>NUCLEOTIDE SEQUENCE [LARGE SCALE GENOMIC DNA]</scope>
    <source>
        <strain evidence="7">wild</strain>
    </source>
</reference>
<organism evidence="6 7">
    <name type="scientific">Mytilus coruscus</name>
    <name type="common">Sea mussel</name>
    <dbReference type="NCBI Taxonomy" id="42192"/>
    <lineage>
        <taxon>Eukaryota</taxon>
        <taxon>Metazoa</taxon>
        <taxon>Spiralia</taxon>
        <taxon>Lophotrochozoa</taxon>
        <taxon>Mollusca</taxon>
        <taxon>Bivalvia</taxon>
        <taxon>Autobranchia</taxon>
        <taxon>Pteriomorphia</taxon>
        <taxon>Mytilida</taxon>
        <taxon>Mytiloidea</taxon>
        <taxon>Mytilidae</taxon>
        <taxon>Mytilinae</taxon>
        <taxon>Mytilus</taxon>
    </lineage>
</organism>
<keyword evidence="2 5" id="KW-0812">Transmembrane</keyword>
<comment type="subcellular location">
    <subcellularLocation>
        <location evidence="1">Membrane</location>
        <topology evidence="1">Multi-pass membrane protein</topology>
    </subcellularLocation>
</comment>